<feature type="compositionally biased region" description="Basic and acidic residues" evidence="2">
    <location>
        <begin position="1464"/>
        <end position="1483"/>
    </location>
</feature>
<dbReference type="VEuPathDB" id="ToxoDB:EMWEY_00021120"/>
<name>U6M5I4_EIMMA</name>
<organism evidence="3 4">
    <name type="scientific">Eimeria maxima</name>
    <name type="common">Coccidian parasite</name>
    <dbReference type="NCBI Taxonomy" id="5804"/>
    <lineage>
        <taxon>Eukaryota</taxon>
        <taxon>Sar</taxon>
        <taxon>Alveolata</taxon>
        <taxon>Apicomplexa</taxon>
        <taxon>Conoidasida</taxon>
        <taxon>Coccidia</taxon>
        <taxon>Eucoccidiorida</taxon>
        <taxon>Eimeriorina</taxon>
        <taxon>Eimeriidae</taxon>
        <taxon>Eimeria</taxon>
    </lineage>
</organism>
<gene>
    <name evidence="3" type="ORF">EMWEY_00021120</name>
</gene>
<dbReference type="OMA" id="WIDACMP"/>
<feature type="compositionally biased region" description="Polar residues" evidence="2">
    <location>
        <begin position="1040"/>
        <end position="1049"/>
    </location>
</feature>
<feature type="compositionally biased region" description="Low complexity" evidence="2">
    <location>
        <begin position="1005"/>
        <end position="1031"/>
    </location>
</feature>
<feature type="compositionally biased region" description="Low complexity" evidence="2">
    <location>
        <begin position="1256"/>
        <end position="1276"/>
    </location>
</feature>
<evidence type="ECO:0000256" key="2">
    <source>
        <dbReference type="SAM" id="MobiDB-lite"/>
    </source>
</evidence>
<dbReference type="PANTHER" id="PTHR46007">
    <property type="entry name" value="MEDIATOR OF RNA POLYMERASE II TRANSCRIPTION SUBUNIT 12"/>
    <property type="match status" value="1"/>
</dbReference>
<sequence length="2027" mass="220178">MSEKDHSSVKLLPSAQDEADRQQSSSTVASAGGGERAASQDSLLPLSSPPPQQKVKSLAAETAAAAQSAPQQWKTAAAEQCKEGNLQGNSKWSPNEALDGCCSPQVSPFTYDMHLSSTSVGCGNNSEAVANIAGASTFASPPSVSRPQHLSVCVSSNSSNNSLNICMKSLRSQAPNQQHAQLHQQSQQEQPVSCIIIEGYSGELAYIEFVPQGDLTGLQLLARARRRGNSSGLLRVAAAAFDSSTAAVHGQGEIARTTSSSVRKPLTPTIAVQQLRPLLQQSPVLSDARERGVGGGTSPGIHNGSGPRCWVVGYEELIAGLLPAWRSLSSESRISLLSAVGVSTWQSFFHLLGLSQNAGLLPRLLQAITTQAEKGDRSLRRRLKKALSTLQGFRIELEDQQQLLAKTRFLRRHRSSSNSSSTGPQEALQKIIQCYVGISRLAEETHAAADDLLQHVRNGKQLQQQLQQHQLHFAAALGRIDSFAHSLQQLQQLARQEEQQLQQMQQQQKQHIWKLMDQWSSGEIEMQQQLLKTVLQIAAADARHLDDLRDAWIQLTCLCALPRKLAADDTVDATRAKTTATTESAAGGLVDTLPADEPLARRIGLTKESAPRLLLLCLMLGADELAVWVIHWIDACMPIAAPSAETGCSGAGRAPGCKDKVRRSSCVPTLVAAEDFASGIAEAQEDMQPEANVYTPEIFALLRRRLLRIRACSHLPRCSSKMAKARIGRYAAAYPSDNMHEGPYRSSSLTTENTTKGQYASAAAEASAAPAAAHAPAEAESKVVTSSKSLKTVATGICPSPASRRSYTTDAHAPGSTLGRHKQQHQQQNGAAATAVQSHSAASTTYAYDYLGMVEPLLESEEEAQLVRQIRTHDLLLLQRQQQNQQHWRQEQQQKPKQQFAEQLNGVITPPDGSSVAALQQMHQMYNGMGQVTQEQLMLLQQQKEELPQMQQRTSYKQQLESFAQLDTPQMPPVMPSTLSPQEHQLRLLKDDTEKVLHPELLFLQQKNPQQQQRRVQSASMSQTATAAAVAPEPRRSSRRLTSPATRQLSVRRRQQQAGVFAAAPPKSSNSSMSPNSRGSSVKGMRELSPPQYSQQASEPNAKPPAAAMRSKSVAAKPAVVARRSSSPQQHQKQEEPATISSTAHTTSQQQHYTQWRQKQHITHHHDSEQYTALDLTLQRIFRVPGIGNQEVNENGAAAAEAAAAAAAVAVQVAKRHQQGMGMSGEERKALADKLRMLAQQLHNDEDEPHARQKFQDQQPQQQEKQLQNEQQQQQLERQKQMFPNMSIHADSVASASPRARDRRTSSGAVDDGCLVSLENSTERHKKGSSRNNSDFATKLGGDSAKPSGPTAATNKRVQGSAASAEQLERREMRHSRCGYGFDTAAEAVSRSAGEFVATRSVSPPTAEKEQQARIIQVLDILMRQIETSQSLAVPSGTAAAAEPAAAATNAETTRRVSLSFFPHDPDEVPEKPETLQQKEGRGKTKRNPATQTEIDFAGSGTAEASPSKVAARHVHQCSSRAALSTGLGRQGQQECSAASGVSRIQEDSVACAAENDQHPFPTSMPSLAESCTSCSDQCILRRNHPPTASELSKGAATGAASFERNVAAGTTRRRQHDPYSKAVLRLLHDEEQQQQQKEGRKQHQASTNRVQRQQSQQNEAFSVSVSPQHRSISRHHSLPQRHVDLARPAAAQHPTAKPVAQSDSGTACNSDEGASTTQPEAKEEEAEVSPAPAARREAPSEESITVISKGQQQQQPEQHPSYGVKPNSSKDDSLYASSNLVGSVTVAAEAAPFRAKADAMATASAFEPDATPGALQAEAAPEASDGRPRATVPGKPSGEATSDKRQQQPRGKAVLLGNTAWTTGSKRQIQRSVISSSNISTSSNNANSYSKPAPSRRVLEKRCGEQTDEEANRSQQSTVQRHVPHHQYTKPHQQQNKTEGNAALAAADTPSLGAILAASAHSTTTPQQQQRRERQLLLLQQQRQRLRQQQQLQQQQQLSPLEELKLRRIKVKEMALQQRLKANGLA</sequence>
<dbReference type="Proteomes" id="UP000030763">
    <property type="component" value="Unassembled WGS sequence"/>
</dbReference>
<protein>
    <submittedName>
        <fullName evidence="3">Uncharacterized protein</fullName>
    </submittedName>
</protein>
<feature type="compositionally biased region" description="Low complexity" evidence="2">
    <location>
        <begin position="59"/>
        <end position="71"/>
    </location>
</feature>
<feature type="compositionally biased region" description="Polar residues" evidence="2">
    <location>
        <begin position="1702"/>
        <end position="1719"/>
    </location>
</feature>
<feature type="region of interest" description="Disordered" evidence="2">
    <location>
        <begin position="1003"/>
        <end position="1152"/>
    </location>
</feature>
<feature type="compositionally biased region" description="Polar residues" evidence="2">
    <location>
        <begin position="1351"/>
        <end position="1364"/>
    </location>
</feature>
<feature type="region of interest" description="Disordered" evidence="2">
    <location>
        <begin position="1245"/>
        <end position="1278"/>
    </location>
</feature>
<evidence type="ECO:0000256" key="1">
    <source>
        <dbReference type="SAM" id="Coils"/>
    </source>
</evidence>
<feature type="region of interest" description="Disordered" evidence="2">
    <location>
        <begin position="795"/>
        <end position="836"/>
    </location>
</feature>
<dbReference type="GO" id="GO:0003713">
    <property type="term" value="F:transcription coactivator activity"/>
    <property type="evidence" value="ECO:0007669"/>
    <property type="project" value="TreeGrafter"/>
</dbReference>
<feature type="compositionally biased region" description="Polar residues" evidence="2">
    <location>
        <begin position="1860"/>
        <end position="1872"/>
    </location>
</feature>
<accession>U6M5I4</accession>
<dbReference type="PANTHER" id="PTHR46007:SF8">
    <property type="entry name" value="C2H2-TYPE DOMAIN-CONTAINING PROTEIN"/>
    <property type="match status" value="1"/>
</dbReference>
<feature type="coiled-coil region" evidence="1">
    <location>
        <begin position="480"/>
        <end position="514"/>
    </location>
</feature>
<keyword evidence="4" id="KW-1185">Reference proteome</keyword>
<feature type="compositionally biased region" description="Low complexity" evidence="2">
    <location>
        <begin position="1068"/>
        <end position="1081"/>
    </location>
</feature>
<reference evidence="3" key="2">
    <citation type="submission" date="2013-10" db="EMBL/GenBank/DDBJ databases">
        <authorList>
            <person name="Aslett M."/>
        </authorList>
    </citation>
    <scope>NUCLEOTIDE SEQUENCE [LARGE SCALE GENOMIC DNA]</scope>
    <source>
        <strain evidence="3">Weybridge</strain>
    </source>
</reference>
<feature type="region of interest" description="Disordered" evidence="2">
    <location>
        <begin position="735"/>
        <end position="762"/>
    </location>
</feature>
<feature type="compositionally biased region" description="Polar residues" evidence="2">
    <location>
        <begin position="1646"/>
        <end position="1671"/>
    </location>
</feature>
<dbReference type="GeneID" id="25336098"/>
<reference evidence="3" key="1">
    <citation type="submission" date="2013-10" db="EMBL/GenBank/DDBJ databases">
        <title>Genomic analysis of the causative agents of coccidiosis in chickens.</title>
        <authorList>
            <person name="Reid A.J."/>
            <person name="Blake D."/>
            <person name="Billington K."/>
            <person name="Browne H."/>
            <person name="Dunn M."/>
            <person name="Hung S."/>
            <person name="Kawahara F."/>
            <person name="Miranda-Saavedra D."/>
            <person name="Mourier T."/>
            <person name="Nagra H."/>
            <person name="Otto T.D."/>
            <person name="Rawlings N."/>
            <person name="Sanchez A."/>
            <person name="Sanders M."/>
            <person name="Subramaniam C."/>
            <person name="Tay Y."/>
            <person name="Dear P."/>
            <person name="Doerig C."/>
            <person name="Gruber A."/>
            <person name="Parkinson J."/>
            <person name="Shirley M."/>
            <person name="Wan K.L."/>
            <person name="Berriman M."/>
            <person name="Tomley F."/>
            <person name="Pain A."/>
        </authorList>
    </citation>
    <scope>NUCLEOTIDE SEQUENCE [LARGE SCALE GENOMIC DNA]</scope>
    <source>
        <strain evidence="3">Weybridge</strain>
    </source>
</reference>
<dbReference type="OrthoDB" id="348674at2759"/>
<keyword evidence="1" id="KW-0175">Coiled coil</keyword>
<feature type="region of interest" description="Disordered" evidence="2">
    <location>
        <begin position="1291"/>
        <end position="1374"/>
    </location>
</feature>
<feature type="compositionally biased region" description="Polar residues" evidence="2">
    <location>
        <begin position="1931"/>
        <end position="1940"/>
    </location>
</feature>
<feature type="coiled-coil region" evidence="1">
    <location>
        <begin position="1970"/>
        <end position="1999"/>
    </location>
</feature>
<evidence type="ECO:0000313" key="3">
    <source>
        <dbReference type="EMBL" id="CDJ59286.1"/>
    </source>
</evidence>
<evidence type="ECO:0000313" key="4">
    <source>
        <dbReference type="Proteomes" id="UP000030763"/>
    </source>
</evidence>
<dbReference type="GO" id="GO:0045944">
    <property type="term" value="P:positive regulation of transcription by RNA polymerase II"/>
    <property type="evidence" value="ECO:0007669"/>
    <property type="project" value="TreeGrafter"/>
</dbReference>
<feature type="region of interest" description="Disordered" evidence="2">
    <location>
        <begin position="1796"/>
        <end position="1941"/>
    </location>
</feature>
<proteinExistence type="predicted"/>
<dbReference type="InterPro" id="IPR051647">
    <property type="entry name" value="Mediator_comp_sub12"/>
</dbReference>
<dbReference type="EMBL" id="HG720262">
    <property type="protein sequence ID" value="CDJ59286.1"/>
    <property type="molecule type" value="Genomic_DNA"/>
</dbReference>
<feature type="compositionally biased region" description="Basic and acidic residues" evidence="2">
    <location>
        <begin position="1631"/>
        <end position="1642"/>
    </location>
</feature>
<feature type="region of interest" description="Disordered" evidence="2">
    <location>
        <begin position="1461"/>
        <end position="1509"/>
    </location>
</feature>
<dbReference type="GO" id="GO:0016592">
    <property type="term" value="C:mediator complex"/>
    <property type="evidence" value="ECO:0007669"/>
    <property type="project" value="TreeGrafter"/>
</dbReference>
<feature type="compositionally biased region" description="Low complexity" evidence="2">
    <location>
        <begin position="1110"/>
        <end position="1127"/>
    </location>
</feature>
<feature type="compositionally biased region" description="Polar residues" evidence="2">
    <location>
        <begin position="1139"/>
        <end position="1152"/>
    </location>
</feature>
<feature type="region of interest" description="Disordered" evidence="2">
    <location>
        <begin position="1"/>
        <end position="71"/>
    </location>
</feature>
<feature type="compositionally biased region" description="Low complexity" evidence="2">
    <location>
        <begin position="1873"/>
        <end position="1891"/>
    </location>
</feature>
<dbReference type="RefSeq" id="XP_013335934.1">
    <property type="nucleotide sequence ID" value="XM_013480480.1"/>
</dbReference>
<feature type="compositionally biased region" description="Polar residues" evidence="2">
    <location>
        <begin position="745"/>
        <end position="758"/>
    </location>
</feature>
<feature type="region of interest" description="Disordered" evidence="2">
    <location>
        <begin position="1631"/>
        <end position="1777"/>
    </location>
</feature>